<dbReference type="PANTHER" id="PTHR32196">
    <property type="entry name" value="ABC TRANSPORTER PERMEASE PROTEIN YPHD-RELATED-RELATED"/>
    <property type="match status" value="1"/>
</dbReference>
<name>A0A7M2X410_9BACT</name>
<evidence type="ECO:0000256" key="8">
    <source>
        <dbReference type="ARBA" id="ARBA00023136"/>
    </source>
</evidence>
<dbReference type="KEGG" id="hbs:IPV69_18140"/>
<dbReference type="GO" id="GO:0005886">
    <property type="term" value="C:plasma membrane"/>
    <property type="evidence" value="ECO:0007669"/>
    <property type="project" value="UniProtKB-SubCell"/>
</dbReference>
<keyword evidence="3" id="KW-0813">Transport</keyword>
<evidence type="ECO:0000256" key="5">
    <source>
        <dbReference type="ARBA" id="ARBA00022519"/>
    </source>
</evidence>
<comment type="subcellular location">
    <subcellularLocation>
        <location evidence="1">Cell membrane</location>
        <topology evidence="1">Multi-pass membrane protein</topology>
    </subcellularLocation>
</comment>
<evidence type="ECO:0000256" key="2">
    <source>
        <dbReference type="ARBA" id="ARBA00011262"/>
    </source>
</evidence>
<dbReference type="InterPro" id="IPR025997">
    <property type="entry name" value="SBP_2_dom"/>
</dbReference>
<dbReference type="Gene3D" id="3.40.50.2300">
    <property type="match status" value="2"/>
</dbReference>
<proteinExistence type="predicted"/>
<evidence type="ECO:0000256" key="1">
    <source>
        <dbReference type="ARBA" id="ARBA00004651"/>
    </source>
</evidence>
<feature type="transmembrane region" description="Helical" evidence="11">
    <location>
        <begin position="22"/>
        <end position="42"/>
    </location>
</feature>
<dbReference type="SUPFAM" id="SSF53822">
    <property type="entry name" value="Periplasmic binding protein-like I"/>
    <property type="match status" value="1"/>
</dbReference>
<comment type="subunit">
    <text evidence="2">The complex is composed of two ATP-binding proteins (LsrA), two transmembrane proteins (LsrC and LsrD) and a solute-binding protein (LsrB).</text>
</comment>
<keyword evidence="14" id="KW-1185">Reference proteome</keyword>
<dbReference type="CDD" id="cd06579">
    <property type="entry name" value="TM_PBP1_transp_AraH_like"/>
    <property type="match status" value="1"/>
</dbReference>
<feature type="transmembrane region" description="Helical" evidence="11">
    <location>
        <begin position="173"/>
        <end position="193"/>
    </location>
</feature>
<dbReference type="InterPro" id="IPR028082">
    <property type="entry name" value="Peripla_BP_I"/>
</dbReference>
<feature type="transmembrane region" description="Helical" evidence="11">
    <location>
        <begin position="103"/>
        <end position="126"/>
    </location>
</feature>
<feature type="transmembrane region" description="Helical" evidence="11">
    <location>
        <begin position="62"/>
        <end position="83"/>
    </location>
</feature>
<dbReference type="PANTHER" id="PTHR32196:SF71">
    <property type="entry name" value="AUTOINDUCER 2 IMPORT SYSTEM PERMEASE PROTEIN LSRD"/>
    <property type="match status" value="1"/>
</dbReference>
<dbReference type="InterPro" id="IPR001851">
    <property type="entry name" value="ABC_transp_permease"/>
</dbReference>
<gene>
    <name evidence="13" type="ORF">IPV69_18140</name>
</gene>
<dbReference type="GO" id="GO:0022857">
    <property type="term" value="F:transmembrane transporter activity"/>
    <property type="evidence" value="ECO:0007669"/>
    <property type="project" value="InterPro"/>
</dbReference>
<keyword evidence="7 11" id="KW-1133">Transmembrane helix</keyword>
<evidence type="ECO:0000256" key="11">
    <source>
        <dbReference type="SAM" id="Phobius"/>
    </source>
</evidence>
<keyword evidence="4" id="KW-1003">Cell membrane</keyword>
<evidence type="ECO:0000313" key="14">
    <source>
        <dbReference type="Proteomes" id="UP000593765"/>
    </source>
</evidence>
<feature type="transmembrane region" description="Helical" evidence="11">
    <location>
        <begin position="222"/>
        <end position="243"/>
    </location>
</feature>
<evidence type="ECO:0000256" key="4">
    <source>
        <dbReference type="ARBA" id="ARBA00022475"/>
    </source>
</evidence>
<accession>A0A7M2X410</accession>
<feature type="transmembrane region" description="Helical" evidence="11">
    <location>
        <begin position="133"/>
        <end position="153"/>
    </location>
</feature>
<feature type="transmembrane region" description="Helical" evidence="11">
    <location>
        <begin position="355"/>
        <end position="376"/>
    </location>
</feature>
<dbReference type="AlphaFoldDB" id="A0A7M2X410"/>
<evidence type="ECO:0000256" key="9">
    <source>
        <dbReference type="ARBA" id="ARBA00025439"/>
    </source>
</evidence>
<sequence>MTVFASQPQTLPGDTRPDFSPAPQQVVLVLVLLFEVGIFGLLGENFLSLENLLTVLRQNADLGLIALALTPIILTGGIDLSVGSLMGLSAVVLGKLHDAGVPLWLAVPAVVLMATLCGAFNGLLITRGKMPPLIVTLGTFALFRGVAEGLTRGQGSFGGFPEGFVDLGQGTTLGLPTQLWIFLPAAVLFYLLVHRSTAGRALSAIGYSADGARHAGIRVDRLTLSMYALAGFCAGLASIIYVARFGEARANAASGFELQAITAVVLGGTSIFGGRASIIGTLLGLLAIAFLENGQTLASASRELTGILVGVLLLSAAGLDYLQKRRGAGVTPAAAATAAPQKGTSEDLDMRNSQLAVLCAVIVAAALIIAGGNYMLVNAIKGDLHNARASGGPGNGGTGKKLTIAMMPKTKGNAYFIACQKGAEEAAKELGIDLIWDGPASNNADPAAQNTLVETWITRKVDVIAVAVENQTGLSTALRKAQEAGIKVVTWDADADANARSFFCNQATPDGIGDTLMDLAAKTMNNEGEFVIISGSQTAANLNLWRDRILLRVKDYPKITCAEVVYCDDNQNIATDLGKRMINKYPNLKLILGNCSPAVPGGAEAVKQSARPGVKVIGVSLPNENKKYVHEGVTAAVVLWKTADLGYLTVHAAKATAEGTLKPGATSFTAGRLGELRIDGTSIILGKPFIFTKDNIDQFDF</sequence>
<evidence type="ECO:0000313" key="13">
    <source>
        <dbReference type="EMBL" id="QOV92463.1"/>
    </source>
</evidence>
<dbReference type="Pfam" id="PF13407">
    <property type="entry name" value="Peripla_BP_4"/>
    <property type="match status" value="1"/>
</dbReference>
<organism evidence="13 14">
    <name type="scientific">Humisphaera borealis</name>
    <dbReference type="NCBI Taxonomy" id="2807512"/>
    <lineage>
        <taxon>Bacteria</taxon>
        <taxon>Pseudomonadati</taxon>
        <taxon>Planctomycetota</taxon>
        <taxon>Phycisphaerae</taxon>
        <taxon>Tepidisphaerales</taxon>
        <taxon>Tepidisphaeraceae</taxon>
        <taxon>Humisphaera</taxon>
    </lineage>
</organism>
<evidence type="ECO:0000256" key="10">
    <source>
        <dbReference type="ARBA" id="ARBA00039381"/>
    </source>
</evidence>
<evidence type="ECO:0000259" key="12">
    <source>
        <dbReference type="Pfam" id="PF13407"/>
    </source>
</evidence>
<dbReference type="Proteomes" id="UP000593765">
    <property type="component" value="Chromosome"/>
</dbReference>
<comment type="function">
    <text evidence="9">Part of the ABC transporter complex LsrABCD involved in autoinducer 2 (AI-2) import. Probably responsible for the translocation of the substrate across the membrane.</text>
</comment>
<evidence type="ECO:0000256" key="7">
    <source>
        <dbReference type="ARBA" id="ARBA00022989"/>
    </source>
</evidence>
<feature type="transmembrane region" description="Helical" evidence="11">
    <location>
        <begin position="263"/>
        <end position="291"/>
    </location>
</feature>
<protein>
    <recommendedName>
        <fullName evidence="10">Autoinducer 2 import system permease protein LsrD</fullName>
    </recommendedName>
</protein>
<feature type="domain" description="Periplasmic binding protein" evidence="12">
    <location>
        <begin position="404"/>
        <end position="659"/>
    </location>
</feature>
<reference evidence="13 14" key="1">
    <citation type="submission" date="2020-10" db="EMBL/GenBank/DDBJ databases">
        <title>Wide distribution of Phycisphaera-like planctomycetes from WD2101 soil group in peatlands and genome analysis of the first cultivated representative.</title>
        <authorList>
            <person name="Dedysh S.N."/>
            <person name="Beletsky A.V."/>
            <person name="Ivanova A."/>
            <person name="Kulichevskaya I.S."/>
            <person name="Suzina N.E."/>
            <person name="Philippov D.A."/>
            <person name="Rakitin A.L."/>
            <person name="Mardanov A.V."/>
            <person name="Ravin N.V."/>
        </authorList>
    </citation>
    <scope>NUCLEOTIDE SEQUENCE [LARGE SCALE GENOMIC DNA]</scope>
    <source>
        <strain evidence="13 14">M1803</strain>
    </source>
</reference>
<evidence type="ECO:0000256" key="3">
    <source>
        <dbReference type="ARBA" id="ARBA00022448"/>
    </source>
</evidence>
<keyword evidence="8 11" id="KW-0472">Membrane</keyword>
<keyword evidence="6 11" id="KW-0812">Transmembrane</keyword>
<dbReference type="Pfam" id="PF02653">
    <property type="entry name" value="BPD_transp_2"/>
    <property type="match status" value="1"/>
</dbReference>
<dbReference type="EMBL" id="CP063458">
    <property type="protein sequence ID" value="QOV92463.1"/>
    <property type="molecule type" value="Genomic_DNA"/>
</dbReference>
<keyword evidence="5" id="KW-0997">Cell inner membrane</keyword>
<evidence type="ECO:0000256" key="6">
    <source>
        <dbReference type="ARBA" id="ARBA00022692"/>
    </source>
</evidence>